<proteinExistence type="predicted"/>
<dbReference type="AlphaFoldDB" id="E4KLU8"/>
<dbReference type="Gene3D" id="3.10.450.40">
    <property type="match status" value="1"/>
</dbReference>
<protein>
    <recommendedName>
        <fullName evidence="2">PepSY domain-containing protein</fullName>
    </recommendedName>
</protein>
<keyword evidence="4" id="KW-1185">Reference proteome</keyword>
<dbReference type="SUPFAM" id="SSF54403">
    <property type="entry name" value="Cystatin/monellin"/>
    <property type="match status" value="2"/>
</dbReference>
<dbReference type="Proteomes" id="UP000005990">
    <property type="component" value="Unassembled WGS sequence"/>
</dbReference>
<dbReference type="InterPro" id="IPR025711">
    <property type="entry name" value="PepSY"/>
</dbReference>
<reference evidence="3 4" key="1">
    <citation type="submission" date="2010-10" db="EMBL/GenBank/DDBJ databases">
        <authorList>
            <person name="Durkin A.S."/>
            <person name="Madupu R."/>
            <person name="Torralba M."/>
            <person name="Gillis M."/>
            <person name="Methe B."/>
            <person name="Sutton G."/>
            <person name="Nelson K.E."/>
        </authorList>
    </citation>
    <scope>NUCLEOTIDE SEQUENCE [LARGE SCALE GENOMIC DNA]</scope>
    <source>
        <strain evidence="3 4">ACS-139-V-Col8</strain>
    </source>
</reference>
<dbReference type="OrthoDB" id="2242521at2"/>
<dbReference type="eggNOG" id="COG5353">
    <property type="taxonomic scope" value="Bacteria"/>
</dbReference>
<comment type="caution">
    <text evidence="3">The sequence shown here is derived from an EMBL/GenBank/DDBJ whole genome shotgun (WGS) entry which is preliminary data.</text>
</comment>
<gene>
    <name evidence="3" type="ORF">HMPREF9257_0930</name>
</gene>
<dbReference type="Pfam" id="PF03413">
    <property type="entry name" value="PepSY"/>
    <property type="match status" value="1"/>
</dbReference>
<sequence>MSRRTVNVLTLIIVLILLAFIGIFMASERSINQAKQETVRLVEVDHDVKKVNKFYWLTTTEATYFSLDYQNEENKQSYAIVARDGGDVHYFSPQDIISEADAKAITVANNEDNLKDIVAARLGLLDGQPVWEITFKTKEATMTYYYINAKNGQNIQVISNL</sequence>
<name>E4KLU8_9LACT</name>
<accession>E4KLU8</accession>
<organism evidence="3 4">
    <name type="scientific">Eremococcus coleocola ACS-139-V-Col8</name>
    <dbReference type="NCBI Taxonomy" id="908337"/>
    <lineage>
        <taxon>Bacteria</taxon>
        <taxon>Bacillati</taxon>
        <taxon>Bacillota</taxon>
        <taxon>Bacilli</taxon>
        <taxon>Lactobacillales</taxon>
        <taxon>Aerococcaceae</taxon>
        <taxon>Eremococcus</taxon>
    </lineage>
</organism>
<keyword evidence="1" id="KW-0812">Transmembrane</keyword>
<evidence type="ECO:0000313" key="4">
    <source>
        <dbReference type="Proteomes" id="UP000005990"/>
    </source>
</evidence>
<dbReference type="RefSeq" id="WP_006417419.1">
    <property type="nucleotide sequence ID" value="NZ_AENN01000001.1"/>
</dbReference>
<evidence type="ECO:0000256" key="1">
    <source>
        <dbReference type="SAM" id="Phobius"/>
    </source>
</evidence>
<dbReference type="InterPro" id="IPR046350">
    <property type="entry name" value="Cystatin_sf"/>
</dbReference>
<feature type="transmembrane region" description="Helical" evidence="1">
    <location>
        <begin position="6"/>
        <end position="26"/>
    </location>
</feature>
<keyword evidence="1" id="KW-0472">Membrane</keyword>
<feature type="domain" description="PepSY" evidence="2">
    <location>
        <begin position="97"/>
        <end position="153"/>
    </location>
</feature>
<dbReference type="EMBL" id="AENN01000001">
    <property type="protein sequence ID" value="EFR31933.1"/>
    <property type="molecule type" value="Genomic_DNA"/>
</dbReference>
<keyword evidence="1" id="KW-1133">Transmembrane helix</keyword>
<evidence type="ECO:0000313" key="3">
    <source>
        <dbReference type="EMBL" id="EFR31933.1"/>
    </source>
</evidence>
<evidence type="ECO:0000259" key="2">
    <source>
        <dbReference type="Pfam" id="PF03413"/>
    </source>
</evidence>
<dbReference type="STRING" id="908337.HMPREF9257_0930"/>